<keyword evidence="1" id="KW-1133">Transmembrane helix</keyword>
<evidence type="ECO:0000313" key="3">
    <source>
        <dbReference type="Proteomes" id="UP000664701"/>
    </source>
</evidence>
<name>A0ABZ2SPF1_9ENTE</name>
<keyword evidence="3" id="KW-1185">Reference proteome</keyword>
<protein>
    <recommendedName>
        <fullName evidence="4">DUF1189 domain-containing protein</fullName>
    </recommendedName>
</protein>
<dbReference type="Proteomes" id="UP000664701">
    <property type="component" value="Chromosome"/>
</dbReference>
<reference evidence="2 3" key="1">
    <citation type="submission" date="2021-03" db="EMBL/GenBank/DDBJ databases">
        <authorList>
            <person name="Gilmore M.S."/>
            <person name="Schwartzman J."/>
            <person name="Van Tyne D."/>
            <person name="Martin M."/>
            <person name="Earl A.M."/>
            <person name="Manson A.L."/>
            <person name="Straub T."/>
            <person name="Salamzade R."/>
            <person name="Saavedra J."/>
            <person name="Lebreton F."/>
            <person name="Prichula J."/>
            <person name="Schaufler K."/>
            <person name="Gaca A."/>
            <person name="Sgardioli B."/>
            <person name="Wagenaar J."/>
            <person name="Strong T."/>
        </authorList>
    </citation>
    <scope>NUCLEOTIDE SEQUENCE [LARGE SCALE GENOMIC DNA]</scope>
    <source>
        <strain evidence="2 3">DIV2402</strain>
    </source>
</reference>
<dbReference type="RefSeq" id="WP_207940921.1">
    <property type="nucleotide sequence ID" value="NZ_CP147251.1"/>
</dbReference>
<keyword evidence="1" id="KW-0472">Membrane</keyword>
<evidence type="ECO:0000313" key="2">
    <source>
        <dbReference type="EMBL" id="WYJ76895.1"/>
    </source>
</evidence>
<reference evidence="2 3" key="2">
    <citation type="submission" date="2024-03" db="EMBL/GenBank/DDBJ databases">
        <title>The Genome Sequence of Enterococcus sp. DIV2402.</title>
        <authorList>
            <consortium name="The Broad Institute Genomics Platform"/>
            <consortium name="The Broad Institute Microbial Omics Core"/>
            <consortium name="The Broad Institute Genomic Center for Infectious Diseases"/>
            <person name="Earl A."/>
            <person name="Manson A."/>
            <person name="Gilmore M."/>
            <person name="Schwartman J."/>
            <person name="Shea T."/>
            <person name="Abouelleil A."/>
            <person name="Cao P."/>
            <person name="Chapman S."/>
            <person name="Cusick C."/>
            <person name="Young S."/>
            <person name="Neafsey D."/>
            <person name="Nusbaum C."/>
            <person name="Birren B."/>
        </authorList>
    </citation>
    <scope>NUCLEOTIDE SEQUENCE [LARGE SCALE GENOMIC DNA]</scope>
    <source>
        <strain evidence="2 3">DIV2402</strain>
    </source>
</reference>
<feature type="transmembrane region" description="Helical" evidence="1">
    <location>
        <begin position="172"/>
        <end position="205"/>
    </location>
</feature>
<accession>A0ABZ2SPF1</accession>
<feature type="transmembrane region" description="Helical" evidence="1">
    <location>
        <begin position="217"/>
        <end position="238"/>
    </location>
</feature>
<keyword evidence="1" id="KW-0812">Transmembrane</keyword>
<dbReference type="EMBL" id="CP147251">
    <property type="protein sequence ID" value="WYJ76895.1"/>
    <property type="molecule type" value="Genomic_DNA"/>
</dbReference>
<proteinExistence type="predicted"/>
<feature type="transmembrane region" description="Helical" evidence="1">
    <location>
        <begin position="28"/>
        <end position="48"/>
    </location>
</feature>
<dbReference type="InterPro" id="IPR009574">
    <property type="entry name" value="DUF1189"/>
</dbReference>
<sequence>MSLIQLAKHAFFNFPQLKEARKIGLGKIIAYILLLSSLSAIPITFQVLQIFKDIQTDGQEIAKQIPDFSIADGKLKTDNAEKGFIYQTDSIIFTFDPEGRRTPEDVSKDMVGNFLSVGLLSEELIVSLPSNDATTSILGSNQFELLYTDLTDANLLNGKMLRNILANQQLPWWVFVVIFIVALYPSFLSLIASILIATLFGNIYCRFRQVRYSFLDNLKITTLCVTLPVVVATIVHALTYTFDSSTFVLLSTLFIFTRAVRPEKNIT</sequence>
<gene>
    <name evidence="2" type="ORF">DOK78_001532</name>
</gene>
<organism evidence="2 3">
    <name type="scientific">Candidatus Enterococcus lowellii</name>
    <dbReference type="NCBI Taxonomy" id="2230877"/>
    <lineage>
        <taxon>Bacteria</taxon>
        <taxon>Bacillati</taxon>
        <taxon>Bacillota</taxon>
        <taxon>Bacilli</taxon>
        <taxon>Lactobacillales</taxon>
        <taxon>Enterococcaceae</taxon>
        <taxon>Enterococcus</taxon>
    </lineage>
</organism>
<evidence type="ECO:0000256" key="1">
    <source>
        <dbReference type="SAM" id="Phobius"/>
    </source>
</evidence>
<evidence type="ECO:0008006" key="4">
    <source>
        <dbReference type="Google" id="ProtNLM"/>
    </source>
</evidence>
<dbReference type="Pfam" id="PF06691">
    <property type="entry name" value="DUF1189"/>
    <property type="match status" value="1"/>
</dbReference>